<feature type="compositionally biased region" description="Basic and acidic residues" evidence="1">
    <location>
        <begin position="454"/>
        <end position="463"/>
    </location>
</feature>
<evidence type="ECO:0000256" key="1">
    <source>
        <dbReference type="SAM" id="MobiDB-lite"/>
    </source>
</evidence>
<evidence type="ECO:0000313" key="2">
    <source>
        <dbReference type="EMBL" id="KAK3083143.1"/>
    </source>
</evidence>
<feature type="compositionally biased region" description="Basic and acidic residues" evidence="1">
    <location>
        <begin position="1"/>
        <end position="20"/>
    </location>
</feature>
<feature type="compositionally biased region" description="Polar residues" evidence="1">
    <location>
        <begin position="102"/>
        <end position="117"/>
    </location>
</feature>
<comment type="caution">
    <text evidence="2">The sequence shown here is derived from an EMBL/GenBank/DDBJ whole genome shotgun (WGS) entry which is preliminary data.</text>
</comment>
<dbReference type="Proteomes" id="UP001186944">
    <property type="component" value="Unassembled WGS sequence"/>
</dbReference>
<feature type="region of interest" description="Disordered" evidence="1">
    <location>
        <begin position="443"/>
        <end position="501"/>
    </location>
</feature>
<keyword evidence="3" id="KW-1185">Reference proteome</keyword>
<evidence type="ECO:0000313" key="3">
    <source>
        <dbReference type="Proteomes" id="UP001186944"/>
    </source>
</evidence>
<feature type="compositionally biased region" description="Basic and acidic residues" evidence="1">
    <location>
        <begin position="474"/>
        <end position="489"/>
    </location>
</feature>
<proteinExistence type="predicted"/>
<feature type="region of interest" description="Disordered" evidence="1">
    <location>
        <begin position="1"/>
        <end position="61"/>
    </location>
</feature>
<dbReference type="AlphaFoldDB" id="A0AA88XEM3"/>
<gene>
    <name evidence="2" type="ORF">FSP39_015062</name>
</gene>
<feature type="compositionally biased region" description="Basic and acidic residues" evidence="1">
    <location>
        <begin position="90"/>
        <end position="100"/>
    </location>
</feature>
<accession>A0AA88XEM3</accession>
<feature type="region of interest" description="Disordered" evidence="1">
    <location>
        <begin position="84"/>
        <end position="120"/>
    </location>
</feature>
<sequence length="501" mass="56859">MAEAAVRRASEEEASIHEENVNLEQSSQKGESNMADRQKKRRTRSSSKSSTKKNDTDSKFAAFESKMEERFTSMMDMFKTTMETFSTSQERTREERDFRETNAQTVHNGGSATLTSTRIRDDPYGMHNSENENSPQRNDIYQDVLSLAPGQSEREHVISDDSDDCVSHRSVCSDLARVNSVGKDKFKRYIHTDENDDNNNKLCEIFGDISSSSKDDVGIVLDDSQKAIINNSWRSSDPDKVTAYKEEYKLAFPVQEKSRDILKVPALDDLLEPLLRKQHNSFRAWGKSKHLTSPQLKGIESSAYQGQIAARMGIISVTYIQQALGLLLNNLKSTNSNLDSAIQSVRDIFEMSTKTLDQVGRTGAFHHLIRRKAAIADTGLHSVKDVQAKIQNLPLSGDGVFGTGLEEKLKQRKDQKEQLSDLLPEYTGSNAMKSQKRKFSYFSDSSYRGNSKRQRYDYSDRRRGQSSTYQRSYDNAKSRTDNQGKERKSFTSSSFRIPKKK</sequence>
<organism evidence="2 3">
    <name type="scientific">Pinctada imbricata</name>
    <name type="common">Atlantic pearl-oyster</name>
    <name type="synonym">Pinctada martensii</name>
    <dbReference type="NCBI Taxonomy" id="66713"/>
    <lineage>
        <taxon>Eukaryota</taxon>
        <taxon>Metazoa</taxon>
        <taxon>Spiralia</taxon>
        <taxon>Lophotrochozoa</taxon>
        <taxon>Mollusca</taxon>
        <taxon>Bivalvia</taxon>
        <taxon>Autobranchia</taxon>
        <taxon>Pteriomorphia</taxon>
        <taxon>Pterioida</taxon>
        <taxon>Pterioidea</taxon>
        <taxon>Pteriidae</taxon>
        <taxon>Pinctada</taxon>
    </lineage>
</organism>
<dbReference type="EMBL" id="VSWD01000014">
    <property type="protein sequence ID" value="KAK3083143.1"/>
    <property type="molecule type" value="Genomic_DNA"/>
</dbReference>
<reference evidence="2" key="1">
    <citation type="submission" date="2019-08" db="EMBL/GenBank/DDBJ databases">
        <title>The improved chromosome-level genome for the pearl oyster Pinctada fucata martensii using PacBio sequencing and Hi-C.</title>
        <authorList>
            <person name="Zheng Z."/>
        </authorList>
    </citation>
    <scope>NUCLEOTIDE SEQUENCE</scope>
    <source>
        <strain evidence="2">ZZ-2019</strain>
        <tissue evidence="2">Adductor muscle</tissue>
    </source>
</reference>
<protein>
    <submittedName>
        <fullName evidence="2">Uncharacterized protein</fullName>
    </submittedName>
</protein>
<feature type="compositionally biased region" description="Polar residues" evidence="1">
    <location>
        <begin position="22"/>
        <end position="31"/>
    </location>
</feature>
<name>A0AA88XEM3_PINIB</name>